<feature type="transmembrane region" description="Helical" evidence="5">
    <location>
        <begin position="21"/>
        <end position="46"/>
    </location>
</feature>
<evidence type="ECO:0000256" key="5">
    <source>
        <dbReference type="SAM" id="Phobius"/>
    </source>
</evidence>
<feature type="transmembrane region" description="Helical" evidence="5">
    <location>
        <begin position="353"/>
        <end position="376"/>
    </location>
</feature>
<feature type="transmembrane region" description="Helical" evidence="5">
    <location>
        <begin position="299"/>
        <end position="317"/>
    </location>
</feature>
<dbReference type="GO" id="GO:0005886">
    <property type="term" value="C:plasma membrane"/>
    <property type="evidence" value="ECO:0007669"/>
    <property type="project" value="UniProtKB-SubCell"/>
</dbReference>
<dbReference type="AlphaFoldDB" id="A0A160T790"/>
<keyword evidence="2 5" id="KW-0812">Transmembrane</keyword>
<proteinExistence type="predicted"/>
<feature type="transmembrane region" description="Helical" evidence="5">
    <location>
        <begin position="388"/>
        <end position="406"/>
    </location>
</feature>
<dbReference type="PANTHER" id="PTHR23526">
    <property type="entry name" value="INTEGRAL MEMBRANE TRANSPORT PROTEIN-RELATED"/>
    <property type="match status" value="1"/>
</dbReference>
<protein>
    <submittedName>
        <fullName evidence="7">Major facilitator superfamily transporter</fullName>
    </submittedName>
</protein>
<feature type="transmembrane region" description="Helical" evidence="5">
    <location>
        <begin position="412"/>
        <end position="434"/>
    </location>
</feature>
<dbReference type="SUPFAM" id="SSF103473">
    <property type="entry name" value="MFS general substrate transporter"/>
    <property type="match status" value="1"/>
</dbReference>
<dbReference type="PANTHER" id="PTHR23526:SF2">
    <property type="entry name" value="MAJOR FACILITATOR SUPERFAMILY (MFS) PROFILE DOMAIN-CONTAINING PROTEIN"/>
    <property type="match status" value="1"/>
</dbReference>
<sequence length="438" mass="47664">MAISIVSSRARPVPAEHRSNFNHLIFDIAWFGVLNGSAIAFVAVYATRLGASAFQLGLLNASPAIVNLMFALPAGRWLQDQRISRATFASSVLHRWFYLLWIFLPLLFAPPGQVWALVLLTVAMSIPGTALAIGFNGLFAAAVPPEWRAQIVGVRNAAYALTSIAVTLVCGWLLNAMPFPMGYQLVFLLGFLGAAMSSLHLWFVRPADEHRKPGNGRSLGDWAQPGVAGAWQSLRTTVGLRFLVRDKPLSSSRWFNPLKDLPYRKVLVLVFAMHLTLYLAVPLFPIYLVREIGLNDSVIGLGNSIFYVALFLASTQLDRVTRRFGHQRTMALGILVISLYPAILSQANGATLYLFASIMGGTGWALAGGAVGNYVLDKTPDHSRPAYLAWYNMSLQAGILLGALLAPALAGWWGITIGLLFAAACRLLTGIAIWRSDA</sequence>
<feature type="transmembrane region" description="Helical" evidence="5">
    <location>
        <begin position="329"/>
        <end position="347"/>
    </location>
</feature>
<evidence type="ECO:0000313" key="8">
    <source>
        <dbReference type="Proteomes" id="UP000215027"/>
    </source>
</evidence>
<dbReference type="InterPro" id="IPR020846">
    <property type="entry name" value="MFS_dom"/>
</dbReference>
<dbReference type="RefSeq" id="WP_095044425.1">
    <property type="nucleotide sequence ID" value="NZ_LN890655.1"/>
</dbReference>
<feature type="transmembrane region" description="Helical" evidence="5">
    <location>
        <begin position="86"/>
        <end position="108"/>
    </location>
</feature>
<dbReference type="GO" id="GO:0022857">
    <property type="term" value="F:transmembrane transporter activity"/>
    <property type="evidence" value="ECO:0007669"/>
    <property type="project" value="InterPro"/>
</dbReference>
<dbReference type="InterPro" id="IPR036259">
    <property type="entry name" value="MFS_trans_sf"/>
</dbReference>
<feature type="transmembrane region" description="Helical" evidence="5">
    <location>
        <begin position="156"/>
        <end position="175"/>
    </location>
</feature>
<organism evidence="7 8">
    <name type="scientific">Candidatus Promineifilum breve</name>
    <dbReference type="NCBI Taxonomy" id="1806508"/>
    <lineage>
        <taxon>Bacteria</taxon>
        <taxon>Bacillati</taxon>
        <taxon>Chloroflexota</taxon>
        <taxon>Ardenticatenia</taxon>
        <taxon>Candidatus Promineifilales</taxon>
        <taxon>Candidatus Promineifilaceae</taxon>
        <taxon>Candidatus Promineifilum</taxon>
    </lineage>
</organism>
<keyword evidence="8" id="KW-1185">Reference proteome</keyword>
<reference evidence="7" key="1">
    <citation type="submission" date="2016-01" db="EMBL/GenBank/DDBJ databases">
        <authorList>
            <person name="Mcilroy J.S."/>
            <person name="Karst M S."/>
            <person name="Albertsen M."/>
        </authorList>
    </citation>
    <scope>NUCLEOTIDE SEQUENCE</scope>
    <source>
        <strain evidence="7">Cfx-K</strain>
    </source>
</reference>
<dbReference type="KEGG" id="pbf:CFX0092_A3300"/>
<feature type="domain" description="Major facilitator superfamily (MFS) profile" evidence="6">
    <location>
        <begin position="260"/>
        <end position="438"/>
    </location>
</feature>
<keyword evidence="3 5" id="KW-1133">Transmembrane helix</keyword>
<dbReference type="InterPro" id="IPR052528">
    <property type="entry name" value="Sugar_transport-like"/>
</dbReference>
<dbReference type="OrthoDB" id="156855at2"/>
<evidence type="ECO:0000256" key="2">
    <source>
        <dbReference type="ARBA" id="ARBA00022692"/>
    </source>
</evidence>
<dbReference type="Gene3D" id="1.20.1250.20">
    <property type="entry name" value="MFS general substrate transporter like domains"/>
    <property type="match status" value="2"/>
</dbReference>
<feature type="transmembrane region" description="Helical" evidence="5">
    <location>
        <begin position="114"/>
        <end position="144"/>
    </location>
</feature>
<evidence type="ECO:0000259" key="6">
    <source>
        <dbReference type="PROSITE" id="PS50850"/>
    </source>
</evidence>
<dbReference type="PROSITE" id="PS50850">
    <property type="entry name" value="MFS"/>
    <property type="match status" value="1"/>
</dbReference>
<accession>A0A160T790</accession>
<dbReference type="EMBL" id="LN890655">
    <property type="protein sequence ID" value="CUS05178.2"/>
    <property type="molecule type" value="Genomic_DNA"/>
</dbReference>
<evidence type="ECO:0000256" key="1">
    <source>
        <dbReference type="ARBA" id="ARBA00004651"/>
    </source>
</evidence>
<dbReference type="InterPro" id="IPR011701">
    <property type="entry name" value="MFS"/>
</dbReference>
<evidence type="ECO:0000313" key="7">
    <source>
        <dbReference type="EMBL" id="CUS05178.2"/>
    </source>
</evidence>
<dbReference type="Pfam" id="PF07690">
    <property type="entry name" value="MFS_1"/>
    <property type="match status" value="2"/>
</dbReference>
<evidence type="ECO:0000256" key="3">
    <source>
        <dbReference type="ARBA" id="ARBA00022989"/>
    </source>
</evidence>
<dbReference type="Proteomes" id="UP000215027">
    <property type="component" value="Chromosome I"/>
</dbReference>
<feature type="transmembrane region" description="Helical" evidence="5">
    <location>
        <begin position="52"/>
        <end position="74"/>
    </location>
</feature>
<comment type="subcellular location">
    <subcellularLocation>
        <location evidence="1">Cell membrane</location>
        <topology evidence="1">Multi-pass membrane protein</topology>
    </subcellularLocation>
</comment>
<feature type="transmembrane region" description="Helical" evidence="5">
    <location>
        <begin position="266"/>
        <end position="287"/>
    </location>
</feature>
<evidence type="ECO:0000256" key="4">
    <source>
        <dbReference type="ARBA" id="ARBA00023136"/>
    </source>
</evidence>
<keyword evidence="4 5" id="KW-0472">Membrane</keyword>
<feature type="transmembrane region" description="Helical" evidence="5">
    <location>
        <begin position="181"/>
        <end position="203"/>
    </location>
</feature>
<gene>
    <name evidence="7" type="ORF">CFX0092_A3300</name>
</gene>
<name>A0A160T790_9CHLR</name>